<protein>
    <recommendedName>
        <fullName evidence="1">Lipid/polyisoprenoid-binding YceI-like domain-containing protein</fullName>
    </recommendedName>
</protein>
<evidence type="ECO:0000259" key="1">
    <source>
        <dbReference type="SMART" id="SM00867"/>
    </source>
</evidence>
<organism evidence="2">
    <name type="scientific">marine metagenome</name>
    <dbReference type="NCBI Taxonomy" id="408172"/>
    <lineage>
        <taxon>unclassified sequences</taxon>
        <taxon>metagenomes</taxon>
        <taxon>ecological metagenomes</taxon>
    </lineage>
</organism>
<dbReference type="InterPro" id="IPR007372">
    <property type="entry name" value="Lipid/polyisoprenoid-bd_YceI"/>
</dbReference>
<proteinExistence type="predicted"/>
<dbReference type="InterPro" id="IPR036761">
    <property type="entry name" value="TTHA0802/YceI-like_sf"/>
</dbReference>
<dbReference type="Pfam" id="PF04264">
    <property type="entry name" value="YceI"/>
    <property type="match status" value="1"/>
</dbReference>
<dbReference type="PANTHER" id="PTHR34406:SF1">
    <property type="entry name" value="PROTEIN YCEI"/>
    <property type="match status" value="1"/>
</dbReference>
<gene>
    <name evidence="2" type="ORF">METZ01_LOCUS271536</name>
</gene>
<dbReference type="Gene3D" id="2.40.128.110">
    <property type="entry name" value="Lipid/polyisoprenoid-binding, YceI-like"/>
    <property type="match status" value="1"/>
</dbReference>
<dbReference type="AlphaFoldDB" id="A0A382K5I8"/>
<name>A0A382K5I8_9ZZZZ</name>
<feature type="domain" description="Lipid/polyisoprenoid-binding YceI-like" evidence="1">
    <location>
        <begin position="1"/>
        <end position="146"/>
    </location>
</feature>
<evidence type="ECO:0000313" key="2">
    <source>
        <dbReference type="EMBL" id="SVC18682.1"/>
    </source>
</evidence>
<accession>A0A382K5I8</accession>
<sequence length="148" mass="17115">MFAKNVRGTFQNIEGFIEIDLDKKKDNKAIFSVEINSIDMNYAKYRNLLLSDIFFDAKQFPIAVVDTKKFSYQNEKKITLDVELIIKGKSEIVPLAIFVKRLGEELVQIESELNFSRTYFNIGTGKWSNTAILKDKATIKTNLFLFKE</sequence>
<dbReference type="PANTHER" id="PTHR34406">
    <property type="entry name" value="PROTEIN YCEI"/>
    <property type="match status" value="1"/>
</dbReference>
<dbReference type="EMBL" id="UINC01078020">
    <property type="protein sequence ID" value="SVC18682.1"/>
    <property type="molecule type" value="Genomic_DNA"/>
</dbReference>
<dbReference type="SMART" id="SM00867">
    <property type="entry name" value="YceI"/>
    <property type="match status" value="1"/>
</dbReference>
<dbReference type="SUPFAM" id="SSF101874">
    <property type="entry name" value="YceI-like"/>
    <property type="match status" value="1"/>
</dbReference>
<reference evidence="2" key="1">
    <citation type="submission" date="2018-05" db="EMBL/GenBank/DDBJ databases">
        <authorList>
            <person name="Lanie J.A."/>
            <person name="Ng W.-L."/>
            <person name="Kazmierczak K.M."/>
            <person name="Andrzejewski T.M."/>
            <person name="Davidsen T.M."/>
            <person name="Wayne K.J."/>
            <person name="Tettelin H."/>
            <person name="Glass J.I."/>
            <person name="Rusch D."/>
            <person name="Podicherti R."/>
            <person name="Tsui H.-C.T."/>
            <person name="Winkler M.E."/>
        </authorList>
    </citation>
    <scope>NUCLEOTIDE SEQUENCE</scope>
</reference>